<reference evidence="3 4" key="1">
    <citation type="submission" date="2024-04" db="EMBL/GenBank/DDBJ databases">
        <title>Symmetric and asymmetric DNA N6-adenine methylation regulates different biological responses in Mucorales.</title>
        <authorList>
            <consortium name="Lawrence Berkeley National Laboratory"/>
            <person name="Lax C."/>
            <person name="Mondo S.J."/>
            <person name="Osorio-Concepcion M."/>
            <person name="Muszewska A."/>
            <person name="Corrochano-Luque M."/>
            <person name="Gutierrez G."/>
            <person name="Riley R."/>
            <person name="Lipzen A."/>
            <person name="Guo J."/>
            <person name="Hundley H."/>
            <person name="Amirebrahimi M."/>
            <person name="Ng V."/>
            <person name="Lorenzo-Gutierrez D."/>
            <person name="Binder U."/>
            <person name="Yang J."/>
            <person name="Song Y."/>
            <person name="Canovas D."/>
            <person name="Navarro E."/>
            <person name="Freitag M."/>
            <person name="Gabaldon T."/>
            <person name="Grigoriev I.V."/>
            <person name="Corrochano L.M."/>
            <person name="Nicolas F.E."/>
            <person name="Garre V."/>
        </authorList>
    </citation>
    <scope>NUCLEOTIDE SEQUENCE [LARGE SCALE GENOMIC DNA]</scope>
    <source>
        <strain evidence="3 4">L51</strain>
    </source>
</reference>
<dbReference type="SUPFAM" id="SSF46785">
    <property type="entry name" value="Winged helix' DNA-binding domain"/>
    <property type="match status" value="1"/>
</dbReference>
<evidence type="ECO:0000256" key="1">
    <source>
        <dbReference type="SAM" id="MobiDB-lite"/>
    </source>
</evidence>
<gene>
    <name evidence="3" type="ORF">J3Q64DRAFT_1680055</name>
</gene>
<dbReference type="EMBL" id="JBCLYO010000014">
    <property type="protein sequence ID" value="KAL0082974.1"/>
    <property type="molecule type" value="Genomic_DNA"/>
</dbReference>
<feature type="domain" description="CDT1 Geminin-binding" evidence="2">
    <location>
        <begin position="300"/>
        <end position="355"/>
    </location>
</feature>
<name>A0ABR3AV27_PHYBL</name>
<feature type="compositionally biased region" description="Polar residues" evidence="1">
    <location>
        <begin position="64"/>
        <end position="73"/>
    </location>
</feature>
<protein>
    <recommendedName>
        <fullName evidence="2">CDT1 Geminin-binding domain-containing protein</fullName>
    </recommendedName>
</protein>
<comment type="caution">
    <text evidence="3">The sequence shown here is derived from an EMBL/GenBank/DDBJ whole genome shotgun (WGS) entry which is preliminary data.</text>
</comment>
<dbReference type="InterPro" id="IPR036390">
    <property type="entry name" value="WH_DNA-bd_sf"/>
</dbReference>
<sequence length="538" mass="60787">MQSRISYPVQKRALGIPQDLSQKQRVAFHQQVSDNKKIVDITVKNPEEQKHESNVSDQTRQIPMSFLPTNNTGIELPRRKSGRLASRAATPEQKTLFDIINPQEKTPTPTPTTNRNKNNIETEATNKAVGKSVNILPRKNALAQQTLLNTTKRAKKQHVNENIEEPIEILQTENNASIETYTVVAVVEKEEEEEEEQQKASSSIEDTSVKAPEIKERVEATFVEPQTIISASLSSPIEKEIPLNVQIPILDNNSDAVKAQDQQESIMAINQTTTINTDNRIEDEKLTLTRLRDALDIKLTFHAAQNQPVIFHKIQQSLCNSTRKNISLSHIAKLIYLAPELYTIQAKALRELGRTIEAYLLEFGSTWIPPLSGKSLQDRKEILASKIKLFFGASPKSDVSVPEAELPKIDTIVNKDKWLERANLPASVRAVLEKQEQRKEATLAAQGPKQTPVGTVKDRASALLERVSIVLFFCVYGIFLACKSHKPSFSFLFLILDLQISSYGQRQQQRRSKSILYIHTHTHTHIYIYIHTYKISKV</sequence>
<evidence type="ECO:0000313" key="3">
    <source>
        <dbReference type="EMBL" id="KAL0082974.1"/>
    </source>
</evidence>
<feature type="non-terminal residue" evidence="3">
    <location>
        <position position="1"/>
    </location>
</feature>
<proteinExistence type="predicted"/>
<feature type="region of interest" description="Disordered" evidence="1">
    <location>
        <begin position="64"/>
        <end position="89"/>
    </location>
</feature>
<organism evidence="3 4">
    <name type="scientific">Phycomyces blakesleeanus</name>
    <dbReference type="NCBI Taxonomy" id="4837"/>
    <lineage>
        <taxon>Eukaryota</taxon>
        <taxon>Fungi</taxon>
        <taxon>Fungi incertae sedis</taxon>
        <taxon>Mucoromycota</taxon>
        <taxon>Mucoromycotina</taxon>
        <taxon>Mucoromycetes</taxon>
        <taxon>Mucorales</taxon>
        <taxon>Phycomycetaceae</taxon>
        <taxon>Phycomyces</taxon>
    </lineage>
</organism>
<evidence type="ECO:0000259" key="2">
    <source>
        <dbReference type="Pfam" id="PF08839"/>
    </source>
</evidence>
<dbReference type="Proteomes" id="UP001448207">
    <property type="component" value="Unassembled WGS sequence"/>
</dbReference>
<accession>A0ABR3AV27</accession>
<keyword evidence="4" id="KW-1185">Reference proteome</keyword>
<evidence type="ECO:0000313" key="4">
    <source>
        <dbReference type="Proteomes" id="UP001448207"/>
    </source>
</evidence>
<dbReference type="Pfam" id="PF08839">
    <property type="entry name" value="CDT1"/>
    <property type="match status" value="1"/>
</dbReference>
<dbReference type="InterPro" id="IPR014939">
    <property type="entry name" value="CDT1_Gemini-bd-like"/>
</dbReference>
<feature type="region of interest" description="Disordered" evidence="1">
    <location>
        <begin position="189"/>
        <end position="208"/>
    </location>
</feature>